<accession>A0AAW0FQS0</accession>
<feature type="transmembrane region" description="Helical" evidence="2">
    <location>
        <begin position="58"/>
        <end position="81"/>
    </location>
</feature>
<feature type="transmembrane region" description="Helical" evidence="2">
    <location>
        <begin position="257"/>
        <end position="277"/>
    </location>
</feature>
<keyword evidence="2" id="KW-1133">Transmembrane helix</keyword>
<evidence type="ECO:0000256" key="1">
    <source>
        <dbReference type="SAM" id="MobiDB-lite"/>
    </source>
</evidence>
<sequence length="319" mass="34895">MDPVENIEIPQAILGTIEVARARSYIIIATTTLCAYDIFMALPGEIELLSRGFTLSDIVYWAARPTLVGFFIAMVILFLGMVQLIPNNGCETIVTIIVWFMVLSMILNSLLFVFRVRAVYLNSTKVTIIFSILWLTTLAQLLPPIAGELHMNSNGDPEDCAALLEMKPWVVIGFILTAIFDTAVFVAVSMQVLGFTGGVHTWKERMVSFLNGKELGNITKSVLQTGQLYYLVTIIADCFAIAGLVQSDSLSEPVRAAFALIGVVLQNITACAVFRLVKLRTIRPAPSSLPTSQEITSVRFAPQDHRTQTSGGTAPTMVS</sequence>
<dbReference type="Proteomes" id="UP001385951">
    <property type="component" value="Unassembled WGS sequence"/>
</dbReference>
<evidence type="ECO:0000256" key="2">
    <source>
        <dbReference type="SAM" id="Phobius"/>
    </source>
</evidence>
<keyword evidence="2" id="KW-0472">Membrane</keyword>
<dbReference type="EMBL" id="JASBNA010000038">
    <property type="protein sequence ID" value="KAK7681914.1"/>
    <property type="molecule type" value="Genomic_DNA"/>
</dbReference>
<feature type="compositionally biased region" description="Polar residues" evidence="1">
    <location>
        <begin position="308"/>
        <end position="319"/>
    </location>
</feature>
<feature type="transmembrane region" description="Helical" evidence="2">
    <location>
        <begin position="166"/>
        <end position="188"/>
    </location>
</feature>
<keyword evidence="4" id="KW-1185">Reference proteome</keyword>
<comment type="caution">
    <text evidence="3">The sequence shown here is derived from an EMBL/GenBank/DDBJ whole genome shotgun (WGS) entry which is preliminary data.</text>
</comment>
<name>A0AAW0FQS0_9APHY</name>
<feature type="transmembrane region" description="Helical" evidence="2">
    <location>
        <begin position="126"/>
        <end position="146"/>
    </location>
</feature>
<reference evidence="3 4" key="1">
    <citation type="submission" date="2022-09" db="EMBL/GenBank/DDBJ databases">
        <authorList>
            <person name="Palmer J.M."/>
        </authorList>
    </citation>
    <scope>NUCLEOTIDE SEQUENCE [LARGE SCALE GENOMIC DNA]</scope>
    <source>
        <strain evidence="3 4">DSM 7382</strain>
    </source>
</reference>
<organism evidence="3 4">
    <name type="scientific">Cerrena zonata</name>
    <dbReference type="NCBI Taxonomy" id="2478898"/>
    <lineage>
        <taxon>Eukaryota</taxon>
        <taxon>Fungi</taxon>
        <taxon>Dikarya</taxon>
        <taxon>Basidiomycota</taxon>
        <taxon>Agaricomycotina</taxon>
        <taxon>Agaricomycetes</taxon>
        <taxon>Polyporales</taxon>
        <taxon>Cerrenaceae</taxon>
        <taxon>Cerrena</taxon>
    </lineage>
</organism>
<proteinExistence type="predicted"/>
<feature type="transmembrane region" description="Helical" evidence="2">
    <location>
        <begin position="228"/>
        <end position="245"/>
    </location>
</feature>
<dbReference type="AlphaFoldDB" id="A0AAW0FQS0"/>
<feature type="transmembrane region" description="Helical" evidence="2">
    <location>
        <begin position="93"/>
        <end position="114"/>
    </location>
</feature>
<feature type="region of interest" description="Disordered" evidence="1">
    <location>
        <begin position="300"/>
        <end position="319"/>
    </location>
</feature>
<evidence type="ECO:0000313" key="3">
    <source>
        <dbReference type="EMBL" id="KAK7681914.1"/>
    </source>
</evidence>
<protein>
    <submittedName>
        <fullName evidence="3">Uncharacterized protein</fullName>
    </submittedName>
</protein>
<gene>
    <name evidence="3" type="ORF">QCA50_014876</name>
</gene>
<evidence type="ECO:0000313" key="4">
    <source>
        <dbReference type="Proteomes" id="UP001385951"/>
    </source>
</evidence>
<keyword evidence="2" id="KW-0812">Transmembrane</keyword>